<reference evidence="1 2" key="1">
    <citation type="journal article" date="2011" name="J. Bacteriol.">
        <title>Complete genome sequence of Burkholderia rhizoxinica, an endosymbiont of Rhizopus microsporus.</title>
        <authorList>
            <person name="Lackner G."/>
            <person name="Moebius N."/>
            <person name="Partida-Martinez L."/>
            <person name="Hertweck C."/>
        </authorList>
    </citation>
    <scope>NUCLEOTIDE SEQUENCE [LARGE SCALE GENOMIC DNA]</scope>
    <source>
        <strain evidence="2">DSM 19002 / CIP 109453 / HKI 454</strain>
    </source>
</reference>
<protein>
    <submittedName>
        <fullName evidence="1">Uncharacterized protein</fullName>
    </submittedName>
</protein>
<name>E5APJ3_MYCRK</name>
<dbReference type="Proteomes" id="UP000007437">
    <property type="component" value="Chromosome"/>
</dbReference>
<organism evidence="1 2">
    <name type="scientific">Mycetohabitans rhizoxinica (strain DSM 19002 / CIP 109453 / HKI 454)</name>
    <name type="common">Paraburkholderia rhizoxinica</name>
    <dbReference type="NCBI Taxonomy" id="882378"/>
    <lineage>
        <taxon>Bacteria</taxon>
        <taxon>Pseudomonadati</taxon>
        <taxon>Pseudomonadota</taxon>
        <taxon>Betaproteobacteria</taxon>
        <taxon>Burkholderiales</taxon>
        <taxon>Burkholderiaceae</taxon>
        <taxon>Mycetohabitans</taxon>
    </lineage>
</organism>
<accession>E5APJ3</accession>
<dbReference type="AlphaFoldDB" id="E5APJ3"/>
<dbReference type="KEGG" id="brh:RBRH_00900"/>
<dbReference type="STRING" id="882378.RBRH_00900"/>
<proteinExistence type="predicted"/>
<evidence type="ECO:0000313" key="2">
    <source>
        <dbReference type="Proteomes" id="UP000007437"/>
    </source>
</evidence>
<dbReference type="EMBL" id="FR687359">
    <property type="protein sequence ID" value="CBW74525.1"/>
    <property type="molecule type" value="Genomic_DNA"/>
</dbReference>
<sequence>MNGGEHRWSLMPWDQLCDDSAVAANIWGEVAGAVPLE</sequence>
<gene>
    <name evidence="1" type="ordered locus">RBRH_00900</name>
</gene>
<dbReference type="HOGENOM" id="CLU_3341436_0_0_4"/>
<evidence type="ECO:0000313" key="1">
    <source>
        <dbReference type="EMBL" id="CBW74525.1"/>
    </source>
</evidence>